<feature type="compositionally biased region" description="Low complexity" evidence="1">
    <location>
        <begin position="283"/>
        <end position="292"/>
    </location>
</feature>
<feature type="compositionally biased region" description="Low complexity" evidence="1">
    <location>
        <begin position="455"/>
        <end position="466"/>
    </location>
</feature>
<feature type="region of interest" description="Disordered" evidence="1">
    <location>
        <begin position="526"/>
        <end position="557"/>
    </location>
</feature>
<feature type="compositionally biased region" description="Low complexity" evidence="1">
    <location>
        <begin position="158"/>
        <end position="187"/>
    </location>
</feature>
<feature type="compositionally biased region" description="Low complexity" evidence="1">
    <location>
        <begin position="217"/>
        <end position="234"/>
    </location>
</feature>
<evidence type="ECO:0000313" key="3">
    <source>
        <dbReference type="Proteomes" id="UP000054845"/>
    </source>
</evidence>
<reference evidence="2 3" key="1">
    <citation type="submission" date="2014-09" db="EMBL/GenBank/DDBJ databases">
        <authorList>
            <person name="Magalhaes I.L.F."/>
            <person name="Oliveira U."/>
            <person name="Santos F.R."/>
            <person name="Vidigal T.H.D.A."/>
            <person name="Brescovit A.D."/>
            <person name="Santos A.J."/>
        </authorList>
    </citation>
    <scope>NUCLEOTIDE SEQUENCE [LARGE SCALE GENOMIC DNA]</scope>
</reference>
<protein>
    <submittedName>
        <fullName evidence="2">Uncharacterized protein</fullName>
    </submittedName>
</protein>
<proteinExistence type="predicted"/>
<feature type="compositionally biased region" description="Low complexity" evidence="1">
    <location>
        <begin position="418"/>
        <end position="442"/>
    </location>
</feature>
<dbReference type="EMBL" id="CCYA01000318">
    <property type="protein sequence ID" value="CEH16536.1"/>
    <property type="molecule type" value="Genomic_DNA"/>
</dbReference>
<organism evidence="2 3">
    <name type="scientific">Ceraceosorus bombacis</name>
    <dbReference type="NCBI Taxonomy" id="401625"/>
    <lineage>
        <taxon>Eukaryota</taxon>
        <taxon>Fungi</taxon>
        <taxon>Dikarya</taxon>
        <taxon>Basidiomycota</taxon>
        <taxon>Ustilaginomycotina</taxon>
        <taxon>Exobasidiomycetes</taxon>
        <taxon>Ceraceosorales</taxon>
        <taxon>Ceraceosoraceae</taxon>
        <taxon>Ceraceosorus</taxon>
    </lineage>
</organism>
<feature type="region of interest" description="Disordered" evidence="1">
    <location>
        <begin position="1"/>
        <end position="292"/>
    </location>
</feature>
<name>A0A0P1BL86_9BASI</name>
<dbReference type="Proteomes" id="UP000054845">
    <property type="component" value="Unassembled WGS sequence"/>
</dbReference>
<dbReference type="OrthoDB" id="3366002at2759"/>
<evidence type="ECO:0000313" key="2">
    <source>
        <dbReference type="EMBL" id="CEH16536.1"/>
    </source>
</evidence>
<sequence length="557" mass="53883">MSSHVASNEKGTGRSRRGSAKGETASRQGTPKARRSFFGNSGNTSAQASAAPTPVLPQLSSNNDRAAAGQKSGVTPSSPAAALGLGFDASRAPDLAGTLQLPQNDGSNSPPPQIGGLPTLEALRPADVIASAPQSNNAGHAPAEVPRLREDAKPVEDLTTAGLADGTTTDSTAAAAAIAPTEPLLTAETAYSGHIGGEGDEAPQSSGAVVSDEVLPAQAATTAASQDGSSSASGYEPSLGARTADTGKHSRASTKPTTLMSYEGRDGGAPSLAGIATHRHGDAAPSAPGAASATPVISFVDPSISVPGADEPASSEPFISVPALSRPHPSNNPAPGAIPPDNASVLTLASSTAAASIGAGTGYAASSRHGHAHAPSLGGARSIGGSLMGERRNSSDTYASLSIPLSTSIGAGAGLAVPNASGSSSSNAASTATSGPTSPTTPQLTTNSASDGHAALESSDRAAAADGSNDGAPSALTAAAAAAAGAAGTIAATATSLISGSGPGSMPAEKDGAQAQTLPTAASTFAEQTAQKEVQRTTEDANGMVQAHADSLAAQAS</sequence>
<feature type="compositionally biased region" description="Polar residues" evidence="1">
    <location>
        <begin position="38"/>
        <end position="50"/>
    </location>
</feature>
<evidence type="ECO:0000256" key="1">
    <source>
        <dbReference type="SAM" id="MobiDB-lite"/>
    </source>
</evidence>
<dbReference type="AlphaFoldDB" id="A0A0P1BL86"/>
<feature type="compositionally biased region" description="Basic and acidic residues" evidence="1">
    <location>
        <begin position="146"/>
        <end position="156"/>
    </location>
</feature>
<accession>A0A0P1BL86</accession>
<keyword evidence="3" id="KW-1185">Reference proteome</keyword>
<feature type="compositionally biased region" description="Polar residues" evidence="1">
    <location>
        <begin position="1"/>
        <end position="10"/>
    </location>
</feature>
<feature type="region of interest" description="Disordered" evidence="1">
    <location>
        <begin position="418"/>
        <end position="473"/>
    </location>
</feature>